<proteinExistence type="inferred from homology"/>
<dbReference type="Proteomes" id="UP001589607">
    <property type="component" value="Unassembled WGS sequence"/>
</dbReference>
<evidence type="ECO:0000256" key="1">
    <source>
        <dbReference type="ARBA" id="ARBA00009693"/>
    </source>
</evidence>
<name>A0ABV5GJ85_9FLAO</name>
<gene>
    <name evidence="7" type="ORF">ACFFVF_00810</name>
</gene>
<dbReference type="Pfam" id="PF13734">
    <property type="entry name" value="Inhibitor_I69"/>
    <property type="match status" value="1"/>
</dbReference>
<dbReference type="Gene3D" id="3.90.70.50">
    <property type="entry name" value="Peptidase C10, streptopain"/>
    <property type="match status" value="1"/>
</dbReference>
<reference evidence="7 8" key="1">
    <citation type="submission" date="2024-09" db="EMBL/GenBank/DDBJ databases">
        <authorList>
            <person name="Sun Q."/>
            <person name="Mori K."/>
        </authorList>
    </citation>
    <scope>NUCLEOTIDE SEQUENCE [LARGE SCALE GENOMIC DNA]</scope>
    <source>
        <strain evidence="7 8">CECT 7955</strain>
    </source>
</reference>
<evidence type="ECO:0000259" key="6">
    <source>
        <dbReference type="Pfam" id="PF13734"/>
    </source>
</evidence>
<evidence type="ECO:0000256" key="4">
    <source>
        <dbReference type="ARBA" id="ARBA00022801"/>
    </source>
</evidence>
<dbReference type="Pfam" id="PF01640">
    <property type="entry name" value="Peptidase_C10"/>
    <property type="match status" value="1"/>
</dbReference>
<keyword evidence="4" id="KW-0378">Hydrolase</keyword>
<keyword evidence="5" id="KW-0788">Thiol protease</keyword>
<evidence type="ECO:0000256" key="5">
    <source>
        <dbReference type="ARBA" id="ARBA00022807"/>
    </source>
</evidence>
<dbReference type="InterPro" id="IPR025896">
    <property type="entry name" value="Spi_Prtas-inh"/>
</dbReference>
<keyword evidence="8" id="KW-1185">Reference proteome</keyword>
<feature type="domain" description="Spi protease inhibitor" evidence="6">
    <location>
        <begin position="35"/>
        <end position="125"/>
    </location>
</feature>
<evidence type="ECO:0000313" key="8">
    <source>
        <dbReference type="Proteomes" id="UP001589607"/>
    </source>
</evidence>
<dbReference type="InterPro" id="IPR000200">
    <property type="entry name" value="Peptidase_C10"/>
</dbReference>
<dbReference type="EMBL" id="JBHMEY010000001">
    <property type="protein sequence ID" value="MFB9095041.1"/>
    <property type="molecule type" value="Genomic_DNA"/>
</dbReference>
<comment type="caution">
    <text evidence="7">The sequence shown here is derived from an EMBL/GenBank/DDBJ whole genome shotgun (WGS) entry which is preliminary data.</text>
</comment>
<organism evidence="7 8">
    <name type="scientific">Flavobacterium jumunjinense</name>
    <dbReference type="NCBI Taxonomy" id="998845"/>
    <lineage>
        <taxon>Bacteria</taxon>
        <taxon>Pseudomonadati</taxon>
        <taxon>Bacteroidota</taxon>
        <taxon>Flavobacteriia</taxon>
        <taxon>Flavobacteriales</taxon>
        <taxon>Flavobacteriaceae</taxon>
        <taxon>Flavobacterium</taxon>
    </lineage>
</organism>
<dbReference type="InterPro" id="IPR044934">
    <property type="entry name" value="Streptopain_sf"/>
</dbReference>
<keyword evidence="2" id="KW-0645">Protease</keyword>
<dbReference type="RefSeq" id="WP_236454805.1">
    <property type="nucleotide sequence ID" value="NZ_CBCSGE010000007.1"/>
</dbReference>
<evidence type="ECO:0000256" key="2">
    <source>
        <dbReference type="ARBA" id="ARBA00022670"/>
    </source>
</evidence>
<sequence>MKKIFTLVLSIFLIMSCQDDNSSSDFNNGNDKYLISQLQAENIAKKVIEGTANTSEITLKLNTIYDQNQTPSIYVFNTKKQNKDYFILISGDKRTEDIVLGFGKDKIDLEDAPEQLKYWLSKYEDLINNFRKKSIEDITKVNTFEKRVNQIASKYNVLENIDYYKSNQKSTYVYTVPFVTTRWNQGCVYNTYSPEQNSSPSLSNCEKSLPCGKAYSGCVSTCLSQVVNYYQSMPAYDYSLLYDSYDESHLDTAAGNEVGKLMKRVADIMRMNYTCTGSGSYASYYLPRYSTYTSLGFTSPLKKYYFNGTDNVLFSNIKNEIESKNIVVFSGQDTVAGAGHLWLADGGYFIDSLTGGTSYLHFNWGWGGKADGWFAYADFNSGKYNFNSGTTAFYNFRK</sequence>
<dbReference type="SUPFAM" id="SSF54001">
    <property type="entry name" value="Cysteine proteinases"/>
    <property type="match status" value="1"/>
</dbReference>
<keyword evidence="3" id="KW-0732">Signal</keyword>
<dbReference type="InterPro" id="IPR038765">
    <property type="entry name" value="Papain-like_cys_pep_sf"/>
</dbReference>
<comment type="similarity">
    <text evidence="1">Belongs to the peptidase C10 family.</text>
</comment>
<accession>A0ABV5GJ85</accession>
<evidence type="ECO:0000256" key="3">
    <source>
        <dbReference type="ARBA" id="ARBA00022729"/>
    </source>
</evidence>
<dbReference type="PRINTS" id="PR00797">
    <property type="entry name" value="STREPTOPAIN"/>
</dbReference>
<evidence type="ECO:0000313" key="7">
    <source>
        <dbReference type="EMBL" id="MFB9095041.1"/>
    </source>
</evidence>
<dbReference type="PROSITE" id="PS51257">
    <property type="entry name" value="PROKAR_LIPOPROTEIN"/>
    <property type="match status" value="1"/>
</dbReference>
<protein>
    <submittedName>
        <fullName evidence="7">C10 family peptidase</fullName>
    </submittedName>
</protein>